<dbReference type="GO" id="GO:0016747">
    <property type="term" value="F:acyltransferase activity, transferring groups other than amino-acyl groups"/>
    <property type="evidence" value="ECO:0007669"/>
    <property type="project" value="InterPro"/>
</dbReference>
<dbReference type="Gene3D" id="3.40.630.30">
    <property type="match status" value="1"/>
</dbReference>
<reference evidence="2" key="1">
    <citation type="submission" date="2009-01" db="EMBL/GenBank/DDBJ databases">
        <title>Complete sequence of chromosome Cyanothece sp. PCC 7425.</title>
        <authorList>
            <consortium name="US DOE Joint Genome Institute"/>
            <person name="Lucas S."/>
            <person name="Copeland A."/>
            <person name="Lapidus A."/>
            <person name="Glavina del Rio T."/>
            <person name="Dalin E."/>
            <person name="Tice H."/>
            <person name="Bruce D."/>
            <person name="Goodwin L."/>
            <person name="Pitluck S."/>
            <person name="Sims D."/>
            <person name="Meineke L."/>
            <person name="Brettin T."/>
            <person name="Detter J.C."/>
            <person name="Han C."/>
            <person name="Larimer F."/>
            <person name="Land M."/>
            <person name="Hauser L."/>
            <person name="Kyrpides N."/>
            <person name="Ovchinnikova G."/>
            <person name="Liberton M."/>
            <person name="Stoeckel J."/>
            <person name="Banerjee A."/>
            <person name="Singh A."/>
            <person name="Page L."/>
            <person name="Sato H."/>
            <person name="Zhao L."/>
            <person name="Sherman L."/>
            <person name="Pakrasi H."/>
            <person name="Richardson P."/>
        </authorList>
    </citation>
    <scope>NUCLEOTIDE SEQUENCE</scope>
    <source>
        <strain evidence="2">PCC 7425</strain>
    </source>
</reference>
<dbReference type="HOGENOM" id="CLU_087926_0_0_3"/>
<sequence>MAEVIIESFHSPHSWLAWFSPVLKLGIYQDLRSRNSGGMLHYACLVATEQQSMQKEKKLLGTVEVGLRLVGDQLPRSPYLSNLAVRPIYRRQGVAQHLLLACEQTVRQWGFEDLYLHVLEDNQIARELYRKAGYRLKAAHSSWTSLFWVQPRQLLLHKRL</sequence>
<dbReference type="STRING" id="395961.Cyan7425_4070"/>
<protein>
    <submittedName>
        <fullName evidence="2">GCN5-related N-acetyltransferase</fullName>
    </submittedName>
</protein>
<dbReference type="SUPFAM" id="SSF55729">
    <property type="entry name" value="Acyl-CoA N-acyltransferases (Nat)"/>
    <property type="match status" value="1"/>
</dbReference>
<dbReference type="KEGG" id="cyn:Cyan7425_4070"/>
<dbReference type="InterPro" id="IPR000182">
    <property type="entry name" value="GNAT_dom"/>
</dbReference>
<gene>
    <name evidence="2" type="ordered locus">Cyan7425_4070</name>
</gene>
<dbReference type="EMBL" id="CP001344">
    <property type="protein sequence ID" value="ACL46384.1"/>
    <property type="molecule type" value="Genomic_DNA"/>
</dbReference>
<dbReference type="AlphaFoldDB" id="B8HWF8"/>
<feature type="domain" description="N-acetyltransferase" evidence="1">
    <location>
        <begin position="1"/>
        <end position="160"/>
    </location>
</feature>
<keyword evidence="2" id="KW-0808">Transferase</keyword>
<accession>B8HWF8</accession>
<evidence type="ECO:0000313" key="2">
    <source>
        <dbReference type="EMBL" id="ACL46384.1"/>
    </source>
</evidence>
<dbReference type="CDD" id="cd04301">
    <property type="entry name" value="NAT_SF"/>
    <property type="match status" value="1"/>
</dbReference>
<dbReference type="PANTHER" id="PTHR47489:SF2">
    <property type="entry name" value="GCN5-RELATED N-ACETYLTRANSFERASE 5, CHLOROPLASTIC"/>
    <property type="match status" value="1"/>
</dbReference>
<dbReference type="PANTHER" id="PTHR47489">
    <property type="entry name" value="ACYL-COA N-ACYLTRANSFERASES (NAT) SUPERFAMILY PROTEIN"/>
    <property type="match status" value="1"/>
</dbReference>
<dbReference type="eggNOG" id="COG0456">
    <property type="taxonomic scope" value="Bacteria"/>
</dbReference>
<proteinExistence type="predicted"/>
<organism evidence="2">
    <name type="scientific">Cyanothece sp. (strain PCC 7425 / ATCC 29141)</name>
    <dbReference type="NCBI Taxonomy" id="395961"/>
    <lineage>
        <taxon>Bacteria</taxon>
        <taxon>Bacillati</taxon>
        <taxon>Cyanobacteriota</taxon>
        <taxon>Cyanophyceae</taxon>
        <taxon>Gomontiellales</taxon>
        <taxon>Cyanothecaceae</taxon>
        <taxon>Cyanothece</taxon>
    </lineage>
</organism>
<dbReference type="InterPro" id="IPR016181">
    <property type="entry name" value="Acyl_CoA_acyltransferase"/>
</dbReference>
<evidence type="ECO:0000259" key="1">
    <source>
        <dbReference type="PROSITE" id="PS51186"/>
    </source>
</evidence>
<dbReference type="Pfam" id="PF00583">
    <property type="entry name" value="Acetyltransf_1"/>
    <property type="match status" value="1"/>
</dbReference>
<name>B8HWF8_CYAP4</name>
<dbReference type="PROSITE" id="PS51186">
    <property type="entry name" value="GNAT"/>
    <property type="match status" value="1"/>
</dbReference>